<dbReference type="EMBL" id="JNAO01000004">
    <property type="protein sequence ID" value="KGG02518.1"/>
    <property type="molecule type" value="Genomic_DNA"/>
</dbReference>
<dbReference type="Gene3D" id="1.10.3720.10">
    <property type="entry name" value="MetI-like"/>
    <property type="match status" value="1"/>
</dbReference>
<dbReference type="NCBIfam" id="TIGR01097">
    <property type="entry name" value="PhnE"/>
    <property type="match status" value="1"/>
</dbReference>
<feature type="domain" description="ABC transmembrane type-1" evidence="8">
    <location>
        <begin position="75"/>
        <end position="257"/>
    </location>
</feature>
<dbReference type="PANTHER" id="PTHR30043">
    <property type="entry name" value="PHOSPHONATES TRANSPORT SYSTEM PERMEASE PROTEIN"/>
    <property type="match status" value="1"/>
</dbReference>
<dbReference type="Pfam" id="PF00528">
    <property type="entry name" value="BPD_transp_1"/>
    <property type="match status" value="1"/>
</dbReference>
<keyword evidence="2 7" id="KW-0813">Transport</keyword>
<dbReference type="SUPFAM" id="SSF161098">
    <property type="entry name" value="MetI-like"/>
    <property type="match status" value="1"/>
</dbReference>
<evidence type="ECO:0000256" key="5">
    <source>
        <dbReference type="ARBA" id="ARBA00022989"/>
    </source>
</evidence>
<dbReference type="STRING" id="167548.EU98_0458"/>
<comment type="similarity">
    <text evidence="7">Belongs to the binding-protein-dependent transport system permease family.</text>
</comment>
<name>A0A0A2AKY3_PROMR</name>
<dbReference type="GO" id="GO:0005886">
    <property type="term" value="C:plasma membrane"/>
    <property type="evidence" value="ECO:0007669"/>
    <property type="project" value="UniProtKB-SubCell"/>
</dbReference>
<gene>
    <name evidence="9" type="ORF">EU98_0458</name>
</gene>
<organism evidence="9 10">
    <name type="scientific">Prochlorococcus marinus str. MIT 9314</name>
    <dbReference type="NCBI Taxonomy" id="167548"/>
    <lineage>
        <taxon>Bacteria</taxon>
        <taxon>Bacillati</taxon>
        <taxon>Cyanobacteriota</taxon>
        <taxon>Cyanophyceae</taxon>
        <taxon>Synechococcales</taxon>
        <taxon>Prochlorococcaceae</taxon>
        <taxon>Prochlorococcus</taxon>
    </lineage>
</organism>
<evidence type="ECO:0000256" key="6">
    <source>
        <dbReference type="ARBA" id="ARBA00023136"/>
    </source>
</evidence>
<dbReference type="PROSITE" id="PS50928">
    <property type="entry name" value="ABC_TM1"/>
    <property type="match status" value="1"/>
</dbReference>
<feature type="transmembrane region" description="Helical" evidence="7">
    <location>
        <begin position="237"/>
        <end position="256"/>
    </location>
</feature>
<evidence type="ECO:0000313" key="10">
    <source>
        <dbReference type="Proteomes" id="UP000030533"/>
    </source>
</evidence>
<dbReference type="Proteomes" id="UP000030533">
    <property type="component" value="Unassembled WGS sequence"/>
</dbReference>
<dbReference type="InterPro" id="IPR035906">
    <property type="entry name" value="MetI-like_sf"/>
</dbReference>
<comment type="caution">
    <text evidence="9">The sequence shown here is derived from an EMBL/GenBank/DDBJ whole genome shotgun (WGS) entry which is preliminary data.</text>
</comment>
<reference evidence="10" key="1">
    <citation type="journal article" date="2014" name="Sci. Data">
        <title>Genomes of diverse isolates of the marine cyanobacterium Prochlorococcus.</title>
        <authorList>
            <person name="Biller S."/>
            <person name="Berube P."/>
            <person name="Thompson J."/>
            <person name="Kelly L."/>
            <person name="Roggensack S."/>
            <person name="Awad L."/>
            <person name="Roache-Johnson K."/>
            <person name="Ding H."/>
            <person name="Giovannoni S.J."/>
            <person name="Moore L.R."/>
            <person name="Chisholm S.W."/>
        </authorList>
    </citation>
    <scope>NUCLEOTIDE SEQUENCE [LARGE SCALE GENOMIC DNA]</scope>
    <source>
        <strain evidence="10">MIT 9314</strain>
    </source>
</reference>
<evidence type="ECO:0000256" key="2">
    <source>
        <dbReference type="ARBA" id="ARBA00022448"/>
    </source>
</evidence>
<keyword evidence="6 7" id="KW-0472">Membrane</keyword>
<dbReference type="RefSeq" id="WP_025980370.1">
    <property type="nucleotide sequence ID" value="NZ_JNAO01000004.1"/>
</dbReference>
<evidence type="ECO:0000256" key="3">
    <source>
        <dbReference type="ARBA" id="ARBA00022475"/>
    </source>
</evidence>
<dbReference type="InterPro" id="IPR000515">
    <property type="entry name" value="MetI-like"/>
</dbReference>
<feature type="transmembrane region" description="Helical" evidence="7">
    <location>
        <begin position="79"/>
        <end position="101"/>
    </location>
</feature>
<protein>
    <submittedName>
        <fullName evidence="9">Phosphonate ABC transporter permease protein phnE2</fullName>
    </submittedName>
</protein>
<dbReference type="InterPro" id="IPR005769">
    <property type="entry name" value="PhnE/PtxC"/>
</dbReference>
<keyword evidence="5 7" id="KW-1133">Transmembrane helix</keyword>
<accession>A0A0A2AKY3</accession>
<dbReference type="eggNOG" id="COG3639">
    <property type="taxonomic scope" value="Bacteria"/>
</dbReference>
<dbReference type="PANTHER" id="PTHR30043:SF1">
    <property type="entry name" value="ABC TRANSPORT SYSTEM PERMEASE PROTEIN P69"/>
    <property type="match status" value="1"/>
</dbReference>
<keyword evidence="4 7" id="KW-0812">Transmembrane</keyword>
<sequence>MNDKKVIWKRKPLIKNRLLRIGLILLISTYLLSVFLTTEIDWQRILEGIPRGKNFIFAFFPPDFITRSDEILAGIFESLWMTIVATIVGILISIPVSLGAAKNIAPKFVYFLSRGVITLSRSFQEVILAIFFVKLMGFGPFAGMVTLSLSTIGFFAKLLSEDIEDINKSQAEAIKSTGSSWFQWVNYGVQPQVMPRFIGLSLYRLDINFRESAVIGIVGGGGIGSTLNTAFDRYEFETAAAVLIVIISIVMIVEYTSSHLRKLIK</sequence>
<evidence type="ECO:0000256" key="1">
    <source>
        <dbReference type="ARBA" id="ARBA00004651"/>
    </source>
</evidence>
<evidence type="ECO:0000256" key="7">
    <source>
        <dbReference type="RuleBase" id="RU363032"/>
    </source>
</evidence>
<keyword evidence="3" id="KW-1003">Cell membrane</keyword>
<evidence type="ECO:0000256" key="4">
    <source>
        <dbReference type="ARBA" id="ARBA00022692"/>
    </source>
</evidence>
<dbReference type="GO" id="GO:0015416">
    <property type="term" value="F:ABC-type phosphonate transporter activity"/>
    <property type="evidence" value="ECO:0007669"/>
    <property type="project" value="InterPro"/>
</dbReference>
<dbReference type="AlphaFoldDB" id="A0A0A2AKY3"/>
<feature type="transmembrane region" description="Helical" evidence="7">
    <location>
        <begin position="21"/>
        <end position="38"/>
    </location>
</feature>
<evidence type="ECO:0000313" key="9">
    <source>
        <dbReference type="EMBL" id="KGG02518.1"/>
    </source>
</evidence>
<comment type="subcellular location">
    <subcellularLocation>
        <location evidence="1 7">Cell membrane</location>
        <topology evidence="1 7">Multi-pass membrane protein</topology>
    </subcellularLocation>
</comment>
<evidence type="ECO:0000259" key="8">
    <source>
        <dbReference type="PROSITE" id="PS50928"/>
    </source>
</evidence>
<proteinExistence type="inferred from homology"/>